<dbReference type="PRINTS" id="PR00081">
    <property type="entry name" value="GDHRDH"/>
</dbReference>
<evidence type="ECO:0000256" key="3">
    <source>
        <dbReference type="ARBA" id="ARBA00048508"/>
    </source>
</evidence>
<accession>A0AAD9IWN9</accession>
<dbReference type="PANTHER" id="PTHR42879:SF2">
    <property type="entry name" value="3-OXOACYL-[ACYL-CARRIER-PROTEIN] REDUCTASE FABG"/>
    <property type="match status" value="1"/>
</dbReference>
<comment type="caution">
    <text evidence="4">The sequence shown here is derived from an EMBL/GenBank/DDBJ whole genome shotgun (WGS) entry which is preliminary data.</text>
</comment>
<keyword evidence="5" id="KW-1185">Reference proteome</keyword>
<dbReference type="PANTHER" id="PTHR42879">
    <property type="entry name" value="3-OXOACYL-(ACYL-CARRIER-PROTEIN) REDUCTASE"/>
    <property type="match status" value="1"/>
</dbReference>
<comment type="catalytic activity">
    <reaction evidence="3">
        <text>a (3R)-hydroxyacyl-[ACP] + NADP(+) = a 3-oxoacyl-[ACP] + NADPH + H(+)</text>
        <dbReference type="Rhea" id="RHEA:17397"/>
        <dbReference type="Rhea" id="RHEA-COMP:9916"/>
        <dbReference type="Rhea" id="RHEA-COMP:9945"/>
        <dbReference type="ChEBI" id="CHEBI:15378"/>
        <dbReference type="ChEBI" id="CHEBI:57783"/>
        <dbReference type="ChEBI" id="CHEBI:58349"/>
        <dbReference type="ChEBI" id="CHEBI:78776"/>
        <dbReference type="ChEBI" id="CHEBI:78827"/>
        <dbReference type="EC" id="1.1.1.100"/>
    </reaction>
</comment>
<dbReference type="AlphaFoldDB" id="A0AAD9IWN9"/>
<dbReference type="EMBL" id="JAODUP010001053">
    <property type="protein sequence ID" value="KAK2141718.1"/>
    <property type="molecule type" value="Genomic_DNA"/>
</dbReference>
<protein>
    <recommendedName>
        <fullName evidence="2">3-oxoacyl-[acyl-carrier-protein] reductase</fullName>
        <ecNumber evidence="2">1.1.1.100</ecNumber>
    </recommendedName>
</protein>
<dbReference type="GO" id="GO:0004316">
    <property type="term" value="F:3-oxoacyl-[acyl-carrier-protein] reductase (NADPH) activity"/>
    <property type="evidence" value="ECO:0007669"/>
    <property type="project" value="UniProtKB-EC"/>
</dbReference>
<dbReference type="Proteomes" id="UP001208570">
    <property type="component" value="Unassembled WGS sequence"/>
</dbReference>
<dbReference type="InterPro" id="IPR036291">
    <property type="entry name" value="NAD(P)-bd_dom_sf"/>
</dbReference>
<evidence type="ECO:0000256" key="2">
    <source>
        <dbReference type="ARBA" id="ARBA00012948"/>
    </source>
</evidence>
<sequence length="125" mass="13399">MNKVALVTGSTSGIGLSIAETLASRGCSLIITGFGDDEHISKITENIRSKYEVKINYIFADLSNTKDISTLWQQVTELYPEGVDILVNSAGWGRIINLSSVRGLRANPLGSAYCAAKHGLLGLTK</sequence>
<gene>
    <name evidence="4" type="ORF">LSH36_1053g01075</name>
</gene>
<dbReference type="InterPro" id="IPR002347">
    <property type="entry name" value="SDR_fam"/>
</dbReference>
<evidence type="ECO:0000256" key="1">
    <source>
        <dbReference type="ARBA" id="ARBA00006484"/>
    </source>
</evidence>
<feature type="non-terminal residue" evidence="4">
    <location>
        <position position="1"/>
    </location>
</feature>
<name>A0AAD9IWN9_9ANNE</name>
<proteinExistence type="inferred from homology"/>
<organism evidence="4 5">
    <name type="scientific">Paralvinella palmiformis</name>
    <dbReference type="NCBI Taxonomy" id="53620"/>
    <lineage>
        <taxon>Eukaryota</taxon>
        <taxon>Metazoa</taxon>
        <taxon>Spiralia</taxon>
        <taxon>Lophotrochozoa</taxon>
        <taxon>Annelida</taxon>
        <taxon>Polychaeta</taxon>
        <taxon>Sedentaria</taxon>
        <taxon>Canalipalpata</taxon>
        <taxon>Terebellida</taxon>
        <taxon>Terebelliformia</taxon>
        <taxon>Alvinellidae</taxon>
        <taxon>Paralvinella</taxon>
    </lineage>
</organism>
<dbReference type="Gene3D" id="3.40.50.720">
    <property type="entry name" value="NAD(P)-binding Rossmann-like Domain"/>
    <property type="match status" value="2"/>
</dbReference>
<evidence type="ECO:0000313" key="5">
    <source>
        <dbReference type="Proteomes" id="UP001208570"/>
    </source>
</evidence>
<dbReference type="SUPFAM" id="SSF51735">
    <property type="entry name" value="NAD(P)-binding Rossmann-fold domains"/>
    <property type="match status" value="1"/>
</dbReference>
<comment type="similarity">
    <text evidence="1">Belongs to the short-chain dehydrogenases/reductases (SDR) family.</text>
</comment>
<dbReference type="Pfam" id="PF00106">
    <property type="entry name" value="adh_short"/>
    <property type="match status" value="2"/>
</dbReference>
<dbReference type="InterPro" id="IPR050259">
    <property type="entry name" value="SDR"/>
</dbReference>
<evidence type="ECO:0000313" key="4">
    <source>
        <dbReference type="EMBL" id="KAK2141718.1"/>
    </source>
</evidence>
<reference evidence="4" key="1">
    <citation type="journal article" date="2023" name="Mol. Biol. Evol.">
        <title>Third-Generation Sequencing Reveals the Adaptive Role of the Epigenome in Three Deep-Sea Polychaetes.</title>
        <authorList>
            <person name="Perez M."/>
            <person name="Aroh O."/>
            <person name="Sun Y."/>
            <person name="Lan Y."/>
            <person name="Juniper S.K."/>
            <person name="Young C.R."/>
            <person name="Angers B."/>
            <person name="Qian P.Y."/>
        </authorList>
    </citation>
    <scope>NUCLEOTIDE SEQUENCE</scope>
    <source>
        <strain evidence="4">P08H-3</strain>
    </source>
</reference>
<dbReference type="EC" id="1.1.1.100" evidence="2"/>